<feature type="chain" id="PRO_5016685414" evidence="1">
    <location>
        <begin position="24"/>
        <end position="207"/>
    </location>
</feature>
<keyword evidence="1" id="KW-0732">Signal</keyword>
<evidence type="ECO:0000256" key="1">
    <source>
        <dbReference type="SAM" id="SignalP"/>
    </source>
</evidence>
<comment type="caution">
    <text evidence="2">The sequence shown here is derived from an EMBL/GenBank/DDBJ whole genome shotgun (WGS) entry which is preliminary data.</text>
</comment>
<organism evidence="2 3">
    <name type="scientific">Planococcus halotolerans</name>
    <dbReference type="NCBI Taxonomy" id="2233542"/>
    <lineage>
        <taxon>Bacteria</taxon>
        <taxon>Bacillati</taxon>
        <taxon>Bacillota</taxon>
        <taxon>Bacilli</taxon>
        <taxon>Bacillales</taxon>
        <taxon>Caryophanaceae</taxon>
        <taxon>Planococcus</taxon>
    </lineage>
</organism>
<proteinExistence type="predicted"/>
<accession>A0A365KXJ1</accession>
<dbReference type="AlphaFoldDB" id="A0A365KXJ1"/>
<dbReference type="RefSeq" id="WP_112223618.1">
    <property type="nucleotide sequence ID" value="NZ_CP047673.1"/>
</dbReference>
<feature type="signal peptide" evidence="1">
    <location>
        <begin position="1"/>
        <end position="23"/>
    </location>
</feature>
<name>A0A365KXJ1_9BACL</name>
<evidence type="ECO:0000313" key="2">
    <source>
        <dbReference type="EMBL" id="RAZ77891.1"/>
    </source>
</evidence>
<dbReference type="EMBL" id="QLZR01000003">
    <property type="protein sequence ID" value="RAZ77891.1"/>
    <property type="molecule type" value="Genomic_DNA"/>
</dbReference>
<gene>
    <name evidence="2" type="ORF">DP120_10465</name>
</gene>
<reference evidence="2 3" key="1">
    <citation type="submission" date="2018-06" db="EMBL/GenBank/DDBJ databases">
        <title>The draft genome sequences of strains SCU63 and S1.</title>
        <authorList>
            <person name="Gan L."/>
        </authorList>
    </citation>
    <scope>NUCLEOTIDE SEQUENCE [LARGE SCALE GENOMIC DNA]</scope>
    <source>
        <strain evidence="2 3">SCU63</strain>
    </source>
</reference>
<dbReference type="Proteomes" id="UP000251002">
    <property type="component" value="Unassembled WGS sequence"/>
</dbReference>
<sequence length="207" mass="23796">MKKLSMILLTLLLAFGFTSAATANNGHGADLDPDPNRTVTFHKGITTIVTTEVDVSYDEKVKVKKYTEYFTEKKSSTVSEKKVFVSYKKQYHSTKDLYRKVKIAKTYRVDTITTWDEVTRVDKIVTFKTPIKITTTTVTTVKHRGAPGSNGKFLSKDVQKSVDKEYGETIKHVEKKKEVYKKNVETVVKKTFLYVKKTYGKWMKIKR</sequence>
<protein>
    <submittedName>
        <fullName evidence="2">Uncharacterized protein</fullName>
    </submittedName>
</protein>
<keyword evidence="3" id="KW-1185">Reference proteome</keyword>
<evidence type="ECO:0000313" key="3">
    <source>
        <dbReference type="Proteomes" id="UP000251002"/>
    </source>
</evidence>